<evidence type="ECO:0000313" key="3">
    <source>
        <dbReference type="Proteomes" id="UP000663879"/>
    </source>
</evidence>
<evidence type="ECO:0000313" key="2">
    <source>
        <dbReference type="EMBL" id="CAF1064172.1"/>
    </source>
</evidence>
<dbReference type="PANTHER" id="PTHR37984">
    <property type="entry name" value="PROTEIN CBG26694"/>
    <property type="match status" value="1"/>
</dbReference>
<dbReference type="PROSITE" id="PS50994">
    <property type="entry name" value="INTEGRASE"/>
    <property type="match status" value="1"/>
</dbReference>
<dbReference type="OrthoDB" id="6757216at2759"/>
<dbReference type="PANTHER" id="PTHR37984:SF15">
    <property type="entry name" value="INTEGRASE CATALYTIC DOMAIN-CONTAINING PROTEIN"/>
    <property type="match status" value="1"/>
</dbReference>
<name>A0A814LER8_9BILA</name>
<feature type="domain" description="Integrase catalytic" evidence="1">
    <location>
        <begin position="1"/>
        <end position="124"/>
    </location>
</feature>
<evidence type="ECO:0000259" key="1">
    <source>
        <dbReference type="PROSITE" id="PS50994"/>
    </source>
</evidence>
<dbReference type="InterPro" id="IPR001584">
    <property type="entry name" value="Integrase_cat-core"/>
</dbReference>
<dbReference type="Proteomes" id="UP000663879">
    <property type="component" value="Unassembled WGS sequence"/>
</dbReference>
<dbReference type="AlphaFoldDB" id="A0A814LER8"/>
<proteinExistence type="predicted"/>
<comment type="caution">
    <text evidence="2">The sequence shown here is derived from an EMBL/GenBank/DDBJ whole genome shotgun (WGS) entry which is preliminary data.</text>
</comment>
<accession>A0A814LER8</accession>
<reference evidence="2" key="1">
    <citation type="submission" date="2021-02" db="EMBL/GenBank/DDBJ databases">
        <authorList>
            <person name="Nowell W R."/>
        </authorList>
    </citation>
    <scope>NUCLEOTIDE SEQUENCE</scope>
    <source>
        <strain evidence="2">Ploen Becks lab</strain>
    </source>
</reference>
<dbReference type="InterPro" id="IPR012337">
    <property type="entry name" value="RNaseH-like_sf"/>
</dbReference>
<organism evidence="2 3">
    <name type="scientific">Brachionus calyciflorus</name>
    <dbReference type="NCBI Taxonomy" id="104777"/>
    <lineage>
        <taxon>Eukaryota</taxon>
        <taxon>Metazoa</taxon>
        <taxon>Spiralia</taxon>
        <taxon>Gnathifera</taxon>
        <taxon>Rotifera</taxon>
        <taxon>Eurotatoria</taxon>
        <taxon>Monogononta</taxon>
        <taxon>Pseudotrocha</taxon>
        <taxon>Ploima</taxon>
        <taxon>Brachionidae</taxon>
        <taxon>Brachionus</taxon>
    </lineage>
</organism>
<dbReference type="InterPro" id="IPR050951">
    <property type="entry name" value="Retrovirus_Pol_polyprotein"/>
</dbReference>
<dbReference type="GO" id="GO:0003676">
    <property type="term" value="F:nucleic acid binding"/>
    <property type="evidence" value="ECO:0007669"/>
    <property type="project" value="InterPro"/>
</dbReference>
<protein>
    <recommendedName>
        <fullName evidence="1">Integrase catalytic domain-containing protein</fullName>
    </recommendedName>
</protein>
<dbReference type="Gene3D" id="3.30.420.10">
    <property type="entry name" value="Ribonuclease H-like superfamily/Ribonuclease H"/>
    <property type="match status" value="1"/>
</dbReference>
<dbReference type="SUPFAM" id="SSF53098">
    <property type="entry name" value="Ribonuclease H-like"/>
    <property type="match status" value="1"/>
</dbReference>
<dbReference type="EMBL" id="CAJNOC010005862">
    <property type="protein sequence ID" value="CAF1064172.1"/>
    <property type="molecule type" value="Genomic_DNA"/>
</dbReference>
<dbReference type="InterPro" id="IPR036397">
    <property type="entry name" value="RNaseH_sf"/>
</dbReference>
<keyword evidence="3" id="KW-1185">Reference proteome</keyword>
<gene>
    <name evidence="2" type="ORF">OXX778_LOCUS19421</name>
</gene>
<dbReference type="GO" id="GO:0015074">
    <property type="term" value="P:DNA integration"/>
    <property type="evidence" value="ECO:0007669"/>
    <property type="project" value="InterPro"/>
</dbReference>
<sequence>MGRSFCNPRYTAETIAKIFVNEIVTRHSAPSKLLSDQGKNFLSNLVKRVCEYFKIKKIQTAPYNPKCDGLVERFNKTLCKMLSAYSNSNQTNWDLYLPLVLFAYRTAEQSTSGFSPFSLLYGREPRLGDLDNYNQGYEAGRFISDLHNNWLLSKIKICKQAEINKNLYDSKYKKQPITYF</sequence>